<dbReference type="EMBL" id="LHPG02000010">
    <property type="protein sequence ID" value="PRW50917.1"/>
    <property type="molecule type" value="Genomic_DNA"/>
</dbReference>
<keyword evidence="3" id="KW-1185">Reference proteome</keyword>
<dbReference type="PANTHER" id="PTHR38377">
    <property type="entry name" value="THREONINE-TRNA LIGASE 2"/>
    <property type="match status" value="1"/>
</dbReference>
<gene>
    <name evidence="2" type="ORF">C2E21_5495</name>
</gene>
<organism evidence="2 3">
    <name type="scientific">Chlorella sorokiniana</name>
    <name type="common">Freshwater green alga</name>
    <dbReference type="NCBI Taxonomy" id="3076"/>
    <lineage>
        <taxon>Eukaryota</taxon>
        <taxon>Viridiplantae</taxon>
        <taxon>Chlorophyta</taxon>
        <taxon>core chlorophytes</taxon>
        <taxon>Trebouxiophyceae</taxon>
        <taxon>Chlorellales</taxon>
        <taxon>Chlorellaceae</taxon>
        <taxon>Chlorella clade</taxon>
        <taxon>Chlorella</taxon>
    </lineage>
</organism>
<reference evidence="2 3" key="1">
    <citation type="journal article" date="2018" name="Plant J.">
        <title>Genome sequences of Chlorella sorokiniana UTEX 1602 and Micractinium conductrix SAG 241.80: implications to maltose excretion by a green alga.</title>
        <authorList>
            <person name="Arriola M.B."/>
            <person name="Velmurugan N."/>
            <person name="Zhang Y."/>
            <person name="Plunkett M.H."/>
            <person name="Hondzo H."/>
            <person name="Barney B.M."/>
        </authorList>
    </citation>
    <scope>NUCLEOTIDE SEQUENCE [LARGE SCALE GENOMIC DNA]</scope>
    <source>
        <strain evidence="3">UTEX 1602</strain>
    </source>
</reference>
<protein>
    <submittedName>
        <fullName evidence="2">MICAL C-terminal</fullName>
    </submittedName>
</protein>
<evidence type="ECO:0000256" key="1">
    <source>
        <dbReference type="SAM" id="Coils"/>
    </source>
</evidence>
<sequence>MDAAALAQFEARAAQAEQRLAVLEAKLAGGSGSGAVDTSRYVAELQSLKGVLLAAAAEQEALEKRVAELESENSKLRYQCLHLKRAVTESDEKLAALQAGK</sequence>
<evidence type="ECO:0000313" key="3">
    <source>
        <dbReference type="Proteomes" id="UP000239899"/>
    </source>
</evidence>
<feature type="coiled-coil region" evidence="1">
    <location>
        <begin position="52"/>
        <end position="79"/>
    </location>
</feature>
<proteinExistence type="predicted"/>
<dbReference type="Proteomes" id="UP000239899">
    <property type="component" value="Unassembled WGS sequence"/>
</dbReference>
<accession>A0A2P6TNK3</accession>
<dbReference type="PANTHER" id="PTHR38377:SF1">
    <property type="entry name" value="THREONINE-TRNA LIGASE 2"/>
    <property type="match status" value="1"/>
</dbReference>
<evidence type="ECO:0000313" key="2">
    <source>
        <dbReference type="EMBL" id="PRW50917.1"/>
    </source>
</evidence>
<comment type="caution">
    <text evidence="2">The sequence shown here is derived from an EMBL/GenBank/DDBJ whole genome shotgun (WGS) entry which is preliminary data.</text>
</comment>
<name>A0A2P6TNK3_CHLSO</name>
<dbReference type="AlphaFoldDB" id="A0A2P6TNK3"/>
<keyword evidence="1" id="KW-0175">Coiled coil</keyword>
<dbReference type="OrthoDB" id="514293at2759"/>